<evidence type="ECO:0000259" key="6">
    <source>
        <dbReference type="Pfam" id="PF20703"/>
    </source>
</evidence>
<feature type="repeat" description="WD" evidence="3">
    <location>
        <begin position="1389"/>
        <end position="1430"/>
    </location>
</feature>
<feature type="transmembrane region" description="Helical" evidence="5">
    <location>
        <begin position="38"/>
        <end position="60"/>
    </location>
</feature>
<evidence type="ECO:0000256" key="5">
    <source>
        <dbReference type="SAM" id="Phobius"/>
    </source>
</evidence>
<dbReference type="PANTHER" id="PTHR19879:SF9">
    <property type="entry name" value="TRANSCRIPTION INITIATION FACTOR TFIID SUBUNIT 5"/>
    <property type="match status" value="1"/>
</dbReference>
<reference evidence="7" key="1">
    <citation type="submission" date="2021-01" db="EMBL/GenBank/DDBJ databases">
        <title>Whole genome shotgun sequence of Actinoplanes cyaneus NBRC 14990.</title>
        <authorList>
            <person name="Komaki H."/>
            <person name="Tamura T."/>
        </authorList>
    </citation>
    <scope>NUCLEOTIDE SEQUENCE</scope>
    <source>
        <strain evidence="7">NBRC 14990</strain>
    </source>
</reference>
<feature type="repeat" description="WD" evidence="3">
    <location>
        <begin position="1347"/>
        <end position="1388"/>
    </location>
</feature>
<evidence type="ECO:0000256" key="2">
    <source>
        <dbReference type="ARBA" id="ARBA00022737"/>
    </source>
</evidence>
<dbReference type="Gene3D" id="2.130.10.10">
    <property type="entry name" value="YVTN repeat-like/Quinoprotein amine dehydrogenase"/>
    <property type="match status" value="4"/>
</dbReference>
<name>A0A919IP10_9ACTN</name>
<keyword evidence="1 3" id="KW-0853">WD repeat</keyword>
<dbReference type="SUPFAM" id="SSF52540">
    <property type="entry name" value="P-loop containing nucleoside triphosphate hydrolases"/>
    <property type="match status" value="1"/>
</dbReference>
<dbReference type="PANTHER" id="PTHR19879">
    <property type="entry name" value="TRANSCRIPTION INITIATION FACTOR TFIID"/>
    <property type="match status" value="1"/>
</dbReference>
<evidence type="ECO:0000256" key="4">
    <source>
        <dbReference type="SAM" id="MobiDB-lite"/>
    </source>
</evidence>
<organism evidence="7 8">
    <name type="scientific">Actinoplanes cyaneus</name>
    <dbReference type="NCBI Taxonomy" id="52696"/>
    <lineage>
        <taxon>Bacteria</taxon>
        <taxon>Bacillati</taxon>
        <taxon>Actinomycetota</taxon>
        <taxon>Actinomycetes</taxon>
        <taxon>Micromonosporales</taxon>
        <taxon>Micromonosporaceae</taxon>
        <taxon>Actinoplanes</taxon>
    </lineage>
</organism>
<dbReference type="PROSITE" id="PS50082">
    <property type="entry name" value="WD_REPEATS_2"/>
    <property type="match status" value="4"/>
</dbReference>
<feature type="repeat" description="WD" evidence="3">
    <location>
        <begin position="827"/>
        <end position="860"/>
    </location>
</feature>
<sequence>MHEPDPHDTPEPAERARAGVRAWVRETGRRARARARGAGPYAILAFLTASAVAPVAGAGLGVSAEFAVALAQLGGLGSNFLADSLAGTAQRLRGTAPITEQQWRDAVADDLLPLLDAGDERSRQLQAEVSAVLHEVDAVATALTEAAIADEDLRRQLEQVFEGLGTDVGALRWMVGDVRRAVDELRQQFAGQTFLLHQQLEQVRRQLVAVNREPVPASPVTGSAVSPYPGLAAFQPADAPLFRGRETQVAELLGRLSEQVVGGPALVVTGVSGAGKSSLLRAGLLPAIGAGRLGPEAATWPWVLLTPGPTPLRDLVHKIAGLLPPEPAAPTEPTAPAEPASPAEPATPAEPASPAEPVGLAGAAGSGAAGTPERNGAAGPAGIAELADQVRREPERLGTLAGRAAAEGRRPVIVVDQFEELFTQCADPAERLAFASALTAAAPALVVIAVRSDFYPACVELPPLAGLLAAGHVVLGPLDAEALRRAVVEPAEQAGLKVDPGLPELLLRDLGQGPLDGPGPSREGYQPGALPLLAHALRATWERRDGDRLTVEAYRQTGGIRYAVAETAERIYVGLEPQDREALRAALLSLVTVTGNGTVVRRRGERTAGNARVLDRLVAERLVTAGAETVEISHEALLTGWPRLAGWVEEARADLELRQRVVEAAEDWDGSGRDPDLLLRGSRLLAARERLTDAGALPAPAPDFLAAGTEAAERDERARRRATGRLRRLAAGLGVALLLAVAGGLVAVDKQRVAAEKEQEAEDARGDAASRQHAAEAINALDRDEITAVRQALAGWQEKPTPEARGALLSAQMVNTLGTLGTEPGGTAAAFSPDATRVAVGYLDGTVRIWDTATHRQIGEPLVPPDEKARENTSSVAFSPDGRFLLASTIAADGLHIWDAATGRLARVLPAGAAAAWLPGTSTVIATRTDTTGSEFQLGMWDAATGKLTRSLPVGTYFALDLSISGDGKYVAVTKDLKSPAQVRQLGDGRLVTTVPDTARVAFAPDGSLVGANALGQLTHWAIPSGRKLRTMIPDAVTPGDNKIAVTADGVAVANNGYRSVAMFLLADGSKTVQDTGVATSPAMAVSPDGRLVAVTGADAPTAMLRRATTWLPHVGRVFSSAFSPDGKRLATVADDGLLRIWDTTSRDLVTAIRTSGSPSLVAYAAGGTLVDVTADRKLEVRQAATGELRETVPLAAAQKDLAVSPDGSLVAVATGLRVDEIFPAGSNLEEARKKASTILVYDVVRREVRAQFWPRNDAYAVAFAADGATLMATVTANASAGGSYASLSELRRWRVSDFSEQPGSELGNNQSLDLAVSPADGSIAVTGDSGYVEIRRPDGANVLWRTDSQVQQIDAIAFSPDGRTLATTEFNGRVHLWDTAGHRLAATLTGHRDRSGSLSFSPDGKLLASSGFDWTFGVWRLDDAEVIAVLCRIATIASRNDGQQLSPLCG</sequence>
<comment type="caution">
    <text evidence="7">The sequence shown here is derived from an EMBL/GenBank/DDBJ whole genome shotgun (WGS) entry which is preliminary data.</text>
</comment>
<evidence type="ECO:0000256" key="3">
    <source>
        <dbReference type="PROSITE-ProRule" id="PRU00221"/>
    </source>
</evidence>
<keyword evidence="5" id="KW-0472">Membrane</keyword>
<dbReference type="SUPFAM" id="SSF50998">
    <property type="entry name" value="Quinoprotein alcohol dehydrogenase-like"/>
    <property type="match status" value="1"/>
</dbReference>
<protein>
    <recommendedName>
        <fullName evidence="6">Novel STAND NTPase 1 domain-containing protein</fullName>
    </recommendedName>
</protein>
<gene>
    <name evidence="7" type="ORF">Acy02nite_66230</name>
</gene>
<dbReference type="EMBL" id="BOMH01000051">
    <property type="protein sequence ID" value="GID68742.1"/>
    <property type="molecule type" value="Genomic_DNA"/>
</dbReference>
<feature type="region of interest" description="Disordered" evidence="4">
    <location>
        <begin position="323"/>
        <end position="379"/>
    </location>
</feature>
<dbReference type="InterPro" id="IPR011047">
    <property type="entry name" value="Quinoprotein_ADH-like_sf"/>
</dbReference>
<keyword evidence="8" id="KW-1185">Reference proteome</keyword>
<dbReference type="RefSeq" id="WP_239175425.1">
    <property type="nucleotide sequence ID" value="NZ_BAAAUC010000006.1"/>
</dbReference>
<dbReference type="SMART" id="SM00320">
    <property type="entry name" value="WD40"/>
    <property type="match status" value="6"/>
</dbReference>
<accession>A0A919IP10</accession>
<keyword evidence="5" id="KW-1133">Transmembrane helix</keyword>
<dbReference type="PROSITE" id="PS50294">
    <property type="entry name" value="WD_REPEATS_REGION"/>
    <property type="match status" value="3"/>
</dbReference>
<keyword evidence="2" id="KW-0677">Repeat</keyword>
<feature type="repeat" description="WD" evidence="3">
    <location>
        <begin position="1111"/>
        <end position="1152"/>
    </location>
</feature>
<feature type="compositionally biased region" description="Low complexity" evidence="4">
    <location>
        <begin position="331"/>
        <end position="361"/>
    </location>
</feature>
<proteinExistence type="predicted"/>
<dbReference type="Proteomes" id="UP000619479">
    <property type="component" value="Unassembled WGS sequence"/>
</dbReference>
<dbReference type="InterPro" id="IPR015943">
    <property type="entry name" value="WD40/YVTN_repeat-like_dom_sf"/>
</dbReference>
<feature type="domain" description="Novel STAND NTPase 1" evidence="6">
    <location>
        <begin position="227"/>
        <end position="676"/>
    </location>
</feature>
<dbReference type="SUPFAM" id="SSF101908">
    <property type="entry name" value="Putative isomerase YbhE"/>
    <property type="match status" value="1"/>
</dbReference>
<dbReference type="Pfam" id="PF00400">
    <property type="entry name" value="WD40"/>
    <property type="match status" value="4"/>
</dbReference>
<dbReference type="InterPro" id="IPR019775">
    <property type="entry name" value="WD40_repeat_CS"/>
</dbReference>
<evidence type="ECO:0000313" key="7">
    <source>
        <dbReference type="EMBL" id="GID68742.1"/>
    </source>
</evidence>
<dbReference type="InterPro" id="IPR001680">
    <property type="entry name" value="WD40_rpt"/>
</dbReference>
<evidence type="ECO:0000313" key="8">
    <source>
        <dbReference type="Proteomes" id="UP000619479"/>
    </source>
</evidence>
<keyword evidence="5" id="KW-0812">Transmembrane</keyword>
<dbReference type="InterPro" id="IPR049052">
    <property type="entry name" value="nSTAND1"/>
</dbReference>
<dbReference type="InterPro" id="IPR027417">
    <property type="entry name" value="P-loop_NTPase"/>
</dbReference>
<dbReference type="PROSITE" id="PS00678">
    <property type="entry name" value="WD_REPEATS_1"/>
    <property type="match status" value="1"/>
</dbReference>
<dbReference type="Pfam" id="PF20703">
    <property type="entry name" value="nSTAND1"/>
    <property type="match status" value="1"/>
</dbReference>
<evidence type="ECO:0000256" key="1">
    <source>
        <dbReference type="ARBA" id="ARBA00022574"/>
    </source>
</evidence>